<dbReference type="InterPro" id="IPR050362">
    <property type="entry name" value="Cation-dep_OMT"/>
</dbReference>
<organism evidence="4 5">
    <name type="scientific">Nocardiopsis mwathae</name>
    <dbReference type="NCBI Taxonomy" id="1472723"/>
    <lineage>
        <taxon>Bacteria</taxon>
        <taxon>Bacillati</taxon>
        <taxon>Actinomycetota</taxon>
        <taxon>Actinomycetes</taxon>
        <taxon>Streptosporangiales</taxon>
        <taxon>Nocardiopsidaceae</taxon>
        <taxon>Nocardiopsis</taxon>
    </lineage>
</organism>
<protein>
    <submittedName>
        <fullName evidence="4">Caffeoyl-CoA O-methyltransferase</fullName>
        <ecNumber evidence="4">2.1.1.104</ecNumber>
    </submittedName>
</protein>
<name>A0A7W9YIB2_9ACTN</name>
<evidence type="ECO:0000256" key="1">
    <source>
        <dbReference type="ARBA" id="ARBA00022603"/>
    </source>
</evidence>
<accession>A0A7W9YIB2</accession>
<proteinExistence type="predicted"/>
<dbReference type="GO" id="GO:0042409">
    <property type="term" value="F:caffeoyl-CoA O-methyltransferase activity"/>
    <property type="evidence" value="ECO:0007669"/>
    <property type="project" value="UniProtKB-EC"/>
</dbReference>
<dbReference type="InterPro" id="IPR029063">
    <property type="entry name" value="SAM-dependent_MTases_sf"/>
</dbReference>
<keyword evidence="5" id="KW-1185">Reference proteome</keyword>
<dbReference type="AlphaFoldDB" id="A0A7W9YIB2"/>
<keyword evidence="1 4" id="KW-0489">Methyltransferase</keyword>
<evidence type="ECO:0000256" key="2">
    <source>
        <dbReference type="ARBA" id="ARBA00022679"/>
    </source>
</evidence>
<dbReference type="Gene3D" id="3.40.50.150">
    <property type="entry name" value="Vaccinia Virus protein VP39"/>
    <property type="match status" value="1"/>
</dbReference>
<evidence type="ECO:0000313" key="5">
    <source>
        <dbReference type="Proteomes" id="UP000546642"/>
    </source>
</evidence>
<dbReference type="PANTHER" id="PTHR10509">
    <property type="entry name" value="O-METHYLTRANSFERASE-RELATED"/>
    <property type="match status" value="1"/>
</dbReference>
<reference evidence="4 5" key="1">
    <citation type="submission" date="2020-08" db="EMBL/GenBank/DDBJ databases">
        <title>Sequencing the genomes of 1000 actinobacteria strains.</title>
        <authorList>
            <person name="Klenk H.-P."/>
        </authorList>
    </citation>
    <scope>NUCLEOTIDE SEQUENCE [LARGE SCALE GENOMIC DNA]</scope>
    <source>
        <strain evidence="4 5">DSM 46659</strain>
    </source>
</reference>
<dbReference type="EC" id="2.1.1.104" evidence="4"/>
<dbReference type="GO" id="GO:0032259">
    <property type="term" value="P:methylation"/>
    <property type="evidence" value="ECO:0007669"/>
    <property type="project" value="UniProtKB-KW"/>
</dbReference>
<dbReference type="Pfam" id="PF01596">
    <property type="entry name" value="Methyltransf_3"/>
    <property type="match status" value="1"/>
</dbReference>
<dbReference type="EMBL" id="JACHDS010000001">
    <property type="protein sequence ID" value="MBB6172634.1"/>
    <property type="molecule type" value="Genomic_DNA"/>
</dbReference>
<sequence length="220" mass="23938">MTRATEALTPELYEYLVAHGAPVDEVLTDLVEETARLFPDSAIMQIGPEQGTFMTLLTRLMGARDAVEVGTFTGYSSICIARGLPADGTLLACDVSDEWTSVARRYWERAGVAPKVTLKLAPALETLRTLPAETRFDLAFIDADKEGYVGYWDELVPRIRPGGALLVDNTLSHGRVIDPAVTDSPVQGIRDFNDHALADTRVEPVLLPIGDGLTLARKKA</sequence>
<keyword evidence="2 4" id="KW-0808">Transferase</keyword>
<dbReference type="RefSeq" id="WP_184075908.1">
    <property type="nucleotide sequence ID" value="NZ_JACHDS010000001.1"/>
</dbReference>
<dbReference type="InterPro" id="IPR002935">
    <property type="entry name" value="SAM_O-MeTrfase"/>
</dbReference>
<dbReference type="PROSITE" id="PS51682">
    <property type="entry name" value="SAM_OMT_I"/>
    <property type="match status" value="1"/>
</dbReference>
<gene>
    <name evidence="4" type="ORF">HNR23_002694</name>
</gene>
<keyword evidence="3" id="KW-0949">S-adenosyl-L-methionine</keyword>
<evidence type="ECO:0000256" key="3">
    <source>
        <dbReference type="ARBA" id="ARBA00022691"/>
    </source>
</evidence>
<dbReference type="Proteomes" id="UP000546642">
    <property type="component" value="Unassembled WGS sequence"/>
</dbReference>
<evidence type="ECO:0000313" key="4">
    <source>
        <dbReference type="EMBL" id="MBB6172634.1"/>
    </source>
</evidence>
<dbReference type="PANTHER" id="PTHR10509:SF14">
    <property type="entry name" value="CAFFEOYL-COA O-METHYLTRANSFERASE 3-RELATED"/>
    <property type="match status" value="1"/>
</dbReference>
<dbReference type="SUPFAM" id="SSF53335">
    <property type="entry name" value="S-adenosyl-L-methionine-dependent methyltransferases"/>
    <property type="match status" value="1"/>
</dbReference>
<comment type="caution">
    <text evidence="4">The sequence shown here is derived from an EMBL/GenBank/DDBJ whole genome shotgun (WGS) entry which is preliminary data.</text>
</comment>